<feature type="transmembrane region" description="Helical" evidence="6">
    <location>
        <begin position="28"/>
        <end position="49"/>
    </location>
</feature>
<reference evidence="8 9" key="1">
    <citation type="journal article" date="2007" name="Science">
        <title>The Chlamydomonas genome reveals the evolution of key animal and plant functions.</title>
        <authorList>
            <person name="Merchant S.S."/>
            <person name="Prochnik S.E."/>
            <person name="Vallon O."/>
            <person name="Harris E.H."/>
            <person name="Karpowicz S.J."/>
            <person name="Witman G.B."/>
            <person name="Terry A."/>
            <person name="Salamov A."/>
            <person name="Fritz-Laylin L.K."/>
            <person name="Marechal-Drouard L."/>
            <person name="Marshall W.F."/>
            <person name="Qu L.H."/>
            <person name="Nelson D.R."/>
            <person name="Sanderfoot A.A."/>
            <person name="Spalding M.H."/>
            <person name="Kapitonov V.V."/>
            <person name="Ren Q."/>
            <person name="Ferris P."/>
            <person name="Lindquist E."/>
            <person name="Shapiro H."/>
            <person name="Lucas S.M."/>
            <person name="Grimwood J."/>
            <person name="Schmutz J."/>
            <person name="Cardol P."/>
            <person name="Cerutti H."/>
            <person name="Chanfreau G."/>
            <person name="Chen C.L."/>
            <person name="Cognat V."/>
            <person name="Croft M.T."/>
            <person name="Dent R."/>
            <person name="Dutcher S."/>
            <person name="Fernandez E."/>
            <person name="Fukuzawa H."/>
            <person name="Gonzalez-Ballester D."/>
            <person name="Gonzalez-Halphen D."/>
            <person name="Hallmann A."/>
            <person name="Hanikenne M."/>
            <person name="Hippler M."/>
            <person name="Inwood W."/>
            <person name="Jabbari K."/>
            <person name="Kalanon M."/>
            <person name="Kuras R."/>
            <person name="Lefebvre P.A."/>
            <person name="Lemaire S.D."/>
            <person name="Lobanov A.V."/>
            <person name="Lohr M."/>
            <person name="Manuell A."/>
            <person name="Meier I."/>
            <person name="Mets L."/>
            <person name="Mittag M."/>
            <person name="Mittelmeier T."/>
            <person name="Moroney J.V."/>
            <person name="Moseley J."/>
            <person name="Napoli C."/>
            <person name="Nedelcu A.M."/>
            <person name="Niyogi K."/>
            <person name="Novoselov S.V."/>
            <person name="Paulsen I.T."/>
            <person name="Pazour G."/>
            <person name="Purton S."/>
            <person name="Ral J.P."/>
            <person name="Riano-Pachon D.M."/>
            <person name="Riekhof W."/>
            <person name="Rymarquis L."/>
            <person name="Schroda M."/>
            <person name="Stern D."/>
            <person name="Umen J."/>
            <person name="Willows R."/>
            <person name="Wilson N."/>
            <person name="Zimmer S.L."/>
            <person name="Allmer J."/>
            <person name="Balk J."/>
            <person name="Bisova K."/>
            <person name="Chen C.J."/>
            <person name="Elias M."/>
            <person name="Gendler K."/>
            <person name="Hauser C."/>
            <person name="Lamb M.R."/>
            <person name="Ledford H."/>
            <person name="Long J.C."/>
            <person name="Minagawa J."/>
            <person name="Page M.D."/>
            <person name="Pan J."/>
            <person name="Pootakham W."/>
            <person name="Roje S."/>
            <person name="Rose A."/>
            <person name="Stahlberg E."/>
            <person name="Terauchi A.M."/>
            <person name="Yang P."/>
            <person name="Ball S."/>
            <person name="Bowler C."/>
            <person name="Dieckmann C.L."/>
            <person name="Gladyshev V.N."/>
            <person name="Green P."/>
            <person name="Jorgensen R."/>
            <person name="Mayfield S."/>
            <person name="Mueller-Roeber B."/>
            <person name="Rajamani S."/>
            <person name="Sayre R.T."/>
            <person name="Brokstein P."/>
            <person name="Dubchak I."/>
            <person name="Goodstein D."/>
            <person name="Hornick L."/>
            <person name="Huang Y.W."/>
            <person name="Jhaveri J."/>
            <person name="Luo Y."/>
            <person name="Martinez D."/>
            <person name="Ngau W.C."/>
            <person name="Otillar B."/>
            <person name="Poliakov A."/>
            <person name="Porter A."/>
            <person name="Szajkowski L."/>
            <person name="Werner G."/>
            <person name="Zhou K."/>
            <person name="Grigoriev I.V."/>
            <person name="Rokhsar D.S."/>
            <person name="Grossman A.R."/>
        </authorList>
    </citation>
    <scope>NUCLEOTIDE SEQUENCE [LARGE SCALE GENOMIC DNA]</scope>
    <source>
        <strain evidence="9">CC-503</strain>
    </source>
</reference>
<organism evidence="8 9">
    <name type="scientific">Chlamydomonas reinhardtii</name>
    <name type="common">Chlamydomonas smithii</name>
    <dbReference type="NCBI Taxonomy" id="3055"/>
    <lineage>
        <taxon>Eukaryota</taxon>
        <taxon>Viridiplantae</taxon>
        <taxon>Chlorophyta</taxon>
        <taxon>core chlorophytes</taxon>
        <taxon>Chlorophyceae</taxon>
        <taxon>CS clade</taxon>
        <taxon>Chlamydomonadales</taxon>
        <taxon>Chlamydomonadaceae</taxon>
        <taxon>Chlamydomonas</taxon>
    </lineage>
</organism>
<dbReference type="KEGG" id="cre:CHLRE_06g278550v5"/>
<feature type="transmembrane region" description="Helical" evidence="6">
    <location>
        <begin position="207"/>
        <end position="227"/>
    </location>
</feature>
<gene>
    <name evidence="8" type="ORF">CHLRE_06g278550v5</name>
</gene>
<dbReference type="PANTHER" id="PTHR12385:SF98">
    <property type="entry name" value="CHOLINE TRANSPORTER-LIKE PROTEIN"/>
    <property type="match status" value="1"/>
</dbReference>
<dbReference type="eggNOG" id="KOG1362">
    <property type="taxonomic scope" value="Eukaryota"/>
</dbReference>
<feature type="compositionally biased region" description="Pro residues" evidence="7">
    <location>
        <begin position="753"/>
        <end position="772"/>
    </location>
</feature>
<dbReference type="PANTHER" id="PTHR12385">
    <property type="entry name" value="CHOLINE TRANSPORTER-LIKE (SLC FAMILY 44)"/>
    <property type="match status" value="1"/>
</dbReference>
<feature type="transmembrane region" description="Helical" evidence="6">
    <location>
        <begin position="567"/>
        <end position="591"/>
    </location>
</feature>
<dbReference type="RefSeq" id="XP_001695293.1">
    <property type="nucleotide sequence ID" value="XM_001695241.3"/>
</dbReference>
<feature type="transmembrane region" description="Helical" evidence="6">
    <location>
        <begin position="258"/>
        <end position="280"/>
    </location>
</feature>
<dbReference type="OrthoDB" id="539065at2759"/>
<feature type="transmembrane region" description="Helical" evidence="6">
    <location>
        <begin position="348"/>
        <end position="373"/>
    </location>
</feature>
<name>A8J1W5_CHLRE</name>
<keyword evidence="5 6" id="KW-0472">Membrane</keyword>
<dbReference type="Pfam" id="PF04515">
    <property type="entry name" value="Choline_transpo"/>
    <property type="match status" value="1"/>
</dbReference>
<evidence type="ECO:0000256" key="6">
    <source>
        <dbReference type="RuleBase" id="RU368066"/>
    </source>
</evidence>
<dbReference type="GO" id="GO:0016020">
    <property type="term" value="C:membrane"/>
    <property type="evidence" value="ECO:0000318"/>
    <property type="project" value="GO_Central"/>
</dbReference>
<dbReference type="EMBL" id="CM008967">
    <property type="protein sequence ID" value="PNW82429.1"/>
    <property type="molecule type" value="Genomic_DNA"/>
</dbReference>
<dbReference type="InterPro" id="IPR007603">
    <property type="entry name" value="Choline_transptr-like"/>
</dbReference>
<dbReference type="PaxDb" id="3055-EDP01551"/>
<protein>
    <recommendedName>
        <fullName evidence="6">Choline transporter-like protein</fullName>
    </recommendedName>
</protein>
<accession>A8J1W5</accession>
<evidence type="ECO:0000313" key="9">
    <source>
        <dbReference type="Proteomes" id="UP000006906"/>
    </source>
</evidence>
<feature type="region of interest" description="Disordered" evidence="7">
    <location>
        <begin position="733"/>
        <end position="783"/>
    </location>
</feature>
<dbReference type="InParanoid" id="A8J1W5"/>
<keyword evidence="9" id="KW-1185">Reference proteome</keyword>
<comment type="function">
    <text evidence="6">Choline transporter.</text>
</comment>
<evidence type="ECO:0000256" key="3">
    <source>
        <dbReference type="ARBA" id="ARBA00022692"/>
    </source>
</evidence>
<dbReference type="GO" id="GO:0055085">
    <property type="term" value="P:transmembrane transport"/>
    <property type="evidence" value="ECO:0000318"/>
    <property type="project" value="GO_Central"/>
</dbReference>
<sequence>MAHGHGHDEPLLSAYHFNYSQRPPRDRAWGLAYSLLILLTVGWAAALVVLNPDIVSVLSCPTYLDDANNCPLKLSYLTADATSAAAAAGEGGSVSRGGGGSLLTLWMAQVREVLAPATRRAAYQHLLLDVVDASVGSGNTAATASLRQLLAGAAATAAAAAAKPQDDSALPRVLLDYGGTLLLLSLAAALVLTALFVMALRISPWALVLLACALQVGAPLASAMLAMQAGSNGLALVLLLVSAAIAVMLYVGRESLALVSRLLAVSAVALGHNSVLLALVAGLKAALAGATVLMLVAAAVVGASGDVVPNPLRGGSPRCATPSGTAVACCALSAPPSLHAYAPASAIALAWTVLLLFELKVFVVSGVVAQWYFSPTSHLPGAAGIESGAALTSSSSGWWSGRALCASLAHALGPSFGSLCAASAILGSTSYARAVVNRILYRGRGDGFGSFAQPGCCGISCCLAAAAAALGCCCWCAVALLEQISKFATVQMAMSGLGFWRASSAVVDLMRRNFMDAYNMWWYLPMVLHSGGAAFAAAWGYTIYFLASNSWAWPAFMGHMPPLTHAAAVALGGLAGAVAALVLVFVCSVLVNIADALFICFVLDKDSSAVTWYELHRVCAQLPCCMAANAAAADPHAAHHHPGSPYYYPGAPPAVHAAPYGYQVVPLASGAVVGGQLGHPINPYGTRYGSYGAARQPQPAGGHYVGFWGWLRSPSGSAGGFLHGIPVGRADRPQYPPPAILSPPYSDQRFPMGPRPPLPPPGPVAPPPPSYFPPMGSHTGRHS</sequence>
<dbReference type="AlphaFoldDB" id="A8J1W5"/>
<proteinExistence type="inferred from homology"/>
<evidence type="ECO:0000313" key="8">
    <source>
        <dbReference type="EMBL" id="PNW82429.1"/>
    </source>
</evidence>
<comment type="subcellular location">
    <subcellularLocation>
        <location evidence="6">Cell membrane</location>
        <topology evidence="6">Multi-pass membrane protein</topology>
    </subcellularLocation>
    <subcellularLocation>
        <location evidence="1">Membrane</location>
        <topology evidence="1">Multi-pass membrane protein</topology>
    </subcellularLocation>
</comment>
<dbReference type="Gramene" id="PNW82429">
    <property type="protein sequence ID" value="PNW82429"/>
    <property type="gene ID" value="CHLRE_06g278550v5"/>
</dbReference>
<dbReference type="HOGENOM" id="CLU_358039_0_0_1"/>
<dbReference type="GO" id="GO:0022857">
    <property type="term" value="F:transmembrane transporter activity"/>
    <property type="evidence" value="ECO:0000318"/>
    <property type="project" value="GO_Central"/>
</dbReference>
<dbReference type="GeneID" id="5720887"/>
<feature type="transmembrane region" description="Helical" evidence="6">
    <location>
        <begin position="521"/>
        <end position="547"/>
    </location>
</feature>
<evidence type="ECO:0000256" key="7">
    <source>
        <dbReference type="SAM" id="MobiDB-lite"/>
    </source>
</evidence>
<evidence type="ECO:0000256" key="5">
    <source>
        <dbReference type="ARBA" id="ARBA00023136"/>
    </source>
</evidence>
<comment type="similarity">
    <text evidence="2 6">Belongs to the CTL (choline transporter-like) family.</text>
</comment>
<evidence type="ECO:0000256" key="2">
    <source>
        <dbReference type="ARBA" id="ARBA00007168"/>
    </source>
</evidence>
<dbReference type="Proteomes" id="UP000006906">
    <property type="component" value="Chromosome 6"/>
</dbReference>
<dbReference type="GO" id="GO:0005886">
    <property type="term" value="C:plasma membrane"/>
    <property type="evidence" value="ECO:0007669"/>
    <property type="project" value="UniProtKB-SubCell"/>
</dbReference>
<keyword evidence="3 6" id="KW-0812">Transmembrane</keyword>
<feature type="transmembrane region" description="Helical" evidence="6">
    <location>
        <begin position="286"/>
        <end position="308"/>
    </location>
</feature>
<feature type="transmembrane region" description="Helical" evidence="6">
    <location>
        <begin position="233"/>
        <end position="251"/>
    </location>
</feature>
<evidence type="ECO:0000256" key="1">
    <source>
        <dbReference type="ARBA" id="ARBA00004141"/>
    </source>
</evidence>
<evidence type="ECO:0000256" key="4">
    <source>
        <dbReference type="ARBA" id="ARBA00022989"/>
    </source>
</evidence>
<feature type="transmembrane region" description="Helical" evidence="6">
    <location>
        <begin position="177"/>
        <end position="200"/>
    </location>
</feature>
<keyword evidence="4 6" id="KW-1133">Transmembrane helix</keyword>